<dbReference type="RefSeq" id="WP_322610745.1">
    <property type="nucleotide sequence ID" value="NZ_JAXLNX010000005.1"/>
</dbReference>
<evidence type="ECO:0000313" key="2">
    <source>
        <dbReference type="EMBL" id="MEA0975546.1"/>
    </source>
</evidence>
<dbReference type="Pfam" id="PF18352">
    <property type="entry name" value="Gp138_N"/>
    <property type="match status" value="1"/>
</dbReference>
<name>A0ABU5NHN3_9BACI</name>
<organism evidence="2 3">
    <name type="scientific">Lysinibacillus irui</name>
    <dbReference type="NCBI Taxonomy" id="2998077"/>
    <lineage>
        <taxon>Bacteria</taxon>
        <taxon>Bacillati</taxon>
        <taxon>Bacillota</taxon>
        <taxon>Bacilli</taxon>
        <taxon>Bacillales</taxon>
        <taxon>Bacillaceae</taxon>
        <taxon>Lysinibacillus</taxon>
    </lineage>
</organism>
<dbReference type="Proteomes" id="UP001289615">
    <property type="component" value="Unassembled WGS sequence"/>
</dbReference>
<gene>
    <name evidence="2" type="ORF">U6C28_04480</name>
</gene>
<accession>A0ABU5NHN3</accession>
<dbReference type="EMBL" id="JAXUIA010000002">
    <property type="protein sequence ID" value="MEA0975546.1"/>
    <property type="molecule type" value="Genomic_DNA"/>
</dbReference>
<protein>
    <submittedName>
        <fullName evidence="2">Gp138 family membrane-puncturing spike protein</fullName>
    </submittedName>
</protein>
<evidence type="ECO:0000259" key="1">
    <source>
        <dbReference type="Pfam" id="PF18352"/>
    </source>
</evidence>
<dbReference type="InterPro" id="IPR041599">
    <property type="entry name" value="Gp138_N"/>
</dbReference>
<evidence type="ECO:0000313" key="3">
    <source>
        <dbReference type="Proteomes" id="UP001289615"/>
    </source>
</evidence>
<proteinExistence type="predicted"/>
<dbReference type="InterPro" id="IPR037026">
    <property type="entry name" value="Vgr_OB-fold_dom_sf"/>
</dbReference>
<feature type="domain" description="Phage protein Gp138 N-terminal" evidence="1">
    <location>
        <begin position="46"/>
        <end position="109"/>
    </location>
</feature>
<comment type="caution">
    <text evidence="2">The sequence shown here is derived from an EMBL/GenBank/DDBJ whole genome shotgun (WGS) entry which is preliminary data.</text>
</comment>
<reference evidence="2 3" key="1">
    <citation type="submission" date="2023-12" db="EMBL/GenBank/DDBJ databases">
        <title>Genome comparison identifies genes involved in endophytic behavior of Lysinibacillus irui and provides insights into its role as a plant-growth promoting bacterium.</title>
        <authorList>
            <person name="Hilario S."/>
            <person name="Matos I."/>
            <person name="Goncalves M.F.M."/>
            <person name="Pardo C.A."/>
            <person name="Santos M.J."/>
        </authorList>
    </citation>
    <scope>NUCLEOTIDE SEQUENCE [LARGE SCALE GENOMIC DNA]</scope>
    <source>
        <strain evidence="2 3">B3</strain>
    </source>
</reference>
<keyword evidence="3" id="KW-1185">Reference proteome</keyword>
<dbReference type="Gene3D" id="2.40.50.230">
    <property type="entry name" value="Gp5 N-terminal domain"/>
    <property type="match status" value="1"/>
</dbReference>
<sequence>MTKTSMTQFVTENIEENLMNMNTCLICEVLMVDMHTFKADVLPLNDPEATPILDVPIAFHQTDQFILQIPYKQGDRVLVVCSQADIDPIMFGGGEAASRSFSANDALIIGGVNLFTSPIQNEHPDDIVIGTKDFSTKLVINEAGELSIKSSKFRVEADDIEFVGGTITANGEDLTTDLV</sequence>